<dbReference type="EMBL" id="VVIM01000011">
    <property type="protein sequence ID" value="KAB0791142.1"/>
    <property type="molecule type" value="Genomic_DNA"/>
</dbReference>
<evidence type="ECO:0000313" key="2">
    <source>
        <dbReference type="EMBL" id="KAB0791142.1"/>
    </source>
</evidence>
<dbReference type="CDD" id="cd22973">
    <property type="entry name" value="DD_CATIP"/>
    <property type="match status" value="1"/>
</dbReference>
<sequence length="457" mass="53385">MEFETEEFPRSLTEDILKYLEQQDYLCAEDDGLADNDQEYLHNVRHMIEQLIEKIASRAEYLEAYNAKLREHNQYPLFNLKELIPNFEIDDDLYNKLTFRETLVVGSFTSCPTSQLPTVVGGLCLDVQSAKGKNPPLRQQSGLSQSVVELITNLVADKRIGKKSLSDHELDKFIINLKPRYERTNCKFLVHLSSEFDVDGHQAGSRITAWVDRNFHTLEEKRQEFIIIDGEVNEKMLYVGIQPRRYYVKHAHTTTQLEDKKYYKMEDVSKMVCEGSNFLLMRYLAITRYVGQFELTTLYINGDICRNLYKCSGVEKGIVNDQKLDLCKIQRTIIEQCGIVHYSTTILTLHGQIVKQEWASCNYILQVNPLAYIHNEKPIGNEHLLLQHVWEKDMQLMSKFLDCKTEYTMDIKTYLADHPELKSMMADYIQQTIFMKPEDILDFTIAHFKRFCQCNDD</sequence>
<keyword evidence="3" id="KW-1185">Reference proteome</keyword>
<dbReference type="InterPro" id="IPR047501">
    <property type="entry name" value="DD_CATIP"/>
</dbReference>
<protein>
    <recommendedName>
        <fullName evidence="1">Ciliogenesis-associated TTC17-interacting protein N-terminal domain-containing protein</fullName>
    </recommendedName>
</protein>
<proteinExistence type="predicted"/>
<gene>
    <name evidence="2" type="ORF">PPYR_02942</name>
</gene>
<comment type="caution">
    <text evidence="2">The sequence shown here is derived from an EMBL/GenBank/DDBJ whole genome shotgun (WGS) entry which is preliminary data.</text>
</comment>
<dbReference type="PANTHER" id="PTHR15505:SF4">
    <property type="entry name" value="RIIA DOMAIN-CONTAINING PROTEIN 1"/>
    <property type="match status" value="1"/>
</dbReference>
<reference evidence="2 3" key="1">
    <citation type="journal article" date="2018" name="Elife">
        <title>Firefly genomes illuminate parallel origins of bioluminescence in beetles.</title>
        <authorList>
            <person name="Fallon T.R."/>
            <person name="Lower S.E."/>
            <person name="Chang C.H."/>
            <person name="Bessho-Uehara M."/>
            <person name="Martin G.J."/>
            <person name="Bewick A.J."/>
            <person name="Behringer M."/>
            <person name="Debat H.J."/>
            <person name="Wong I."/>
            <person name="Day J.C."/>
            <person name="Suvorov A."/>
            <person name="Silva C.J."/>
            <person name="Stanger-Hall K.F."/>
            <person name="Hall D.W."/>
            <person name="Schmitz R.J."/>
            <person name="Nelson D.R."/>
            <person name="Lewis S.M."/>
            <person name="Shigenobu S."/>
            <person name="Bybee S.M."/>
            <person name="Larracuente A.M."/>
            <person name="Oba Y."/>
            <person name="Weng J.K."/>
        </authorList>
    </citation>
    <scope>NUCLEOTIDE SEQUENCE [LARGE SCALE GENOMIC DNA]</scope>
    <source>
        <strain evidence="2">1611_PpyrPB1</strain>
        <tissue evidence="2">Whole body</tissue>
    </source>
</reference>
<dbReference type="Proteomes" id="UP000327044">
    <property type="component" value="Unassembled WGS sequence"/>
</dbReference>
<dbReference type="InterPro" id="IPR048777">
    <property type="entry name" value="CATIP_N"/>
</dbReference>
<dbReference type="InParanoid" id="A0A5N4A1E6"/>
<evidence type="ECO:0000313" key="3">
    <source>
        <dbReference type="Proteomes" id="UP000327044"/>
    </source>
</evidence>
<dbReference type="Pfam" id="PF21772">
    <property type="entry name" value="CATIP_N"/>
    <property type="match status" value="1"/>
</dbReference>
<name>A0A5N4A1E6_PHOPY</name>
<evidence type="ECO:0000259" key="1">
    <source>
        <dbReference type="Pfam" id="PF21772"/>
    </source>
</evidence>
<accession>A0A5N4A1E6</accession>
<feature type="domain" description="Ciliogenesis-associated TTC17-interacting protein N-terminal" evidence="1">
    <location>
        <begin position="164"/>
        <end position="341"/>
    </location>
</feature>
<dbReference type="PANTHER" id="PTHR15505">
    <property type="entry name" value="RIIA DOMAIN-CONTAINING PROTEIN 1"/>
    <property type="match status" value="1"/>
</dbReference>
<dbReference type="AlphaFoldDB" id="A0A5N4A1E6"/>
<organism evidence="2 3">
    <name type="scientific">Photinus pyralis</name>
    <name type="common">Common eastern firefly</name>
    <name type="synonym">Lampyris pyralis</name>
    <dbReference type="NCBI Taxonomy" id="7054"/>
    <lineage>
        <taxon>Eukaryota</taxon>
        <taxon>Metazoa</taxon>
        <taxon>Ecdysozoa</taxon>
        <taxon>Arthropoda</taxon>
        <taxon>Hexapoda</taxon>
        <taxon>Insecta</taxon>
        <taxon>Pterygota</taxon>
        <taxon>Neoptera</taxon>
        <taxon>Endopterygota</taxon>
        <taxon>Coleoptera</taxon>
        <taxon>Polyphaga</taxon>
        <taxon>Elateriformia</taxon>
        <taxon>Elateroidea</taxon>
        <taxon>Lampyridae</taxon>
        <taxon>Lampyrinae</taxon>
        <taxon>Photinus</taxon>
    </lineage>
</organism>